<protein>
    <submittedName>
        <fullName evidence="1">Uncharacterized protein</fullName>
    </submittedName>
</protein>
<sequence>MYRAALNRDQQPKLHEWFIIGEEETSIPGNGDMTNSTPNCNCADCIENSRISGQHKNSDISSFTLFQTSPESNPILCCILVKKSKTFRSHFCASAAECLCEKVSTFFPPSIFPFLSVSSAS</sequence>
<reference evidence="1 2" key="1">
    <citation type="submission" date="2021-06" db="EMBL/GenBank/DDBJ databases">
        <title>Caerostris darwini draft genome.</title>
        <authorList>
            <person name="Kono N."/>
            <person name="Arakawa K."/>
        </authorList>
    </citation>
    <scope>NUCLEOTIDE SEQUENCE [LARGE SCALE GENOMIC DNA]</scope>
</reference>
<evidence type="ECO:0000313" key="1">
    <source>
        <dbReference type="EMBL" id="GIY66260.1"/>
    </source>
</evidence>
<comment type="caution">
    <text evidence="1">The sequence shown here is derived from an EMBL/GenBank/DDBJ whole genome shotgun (WGS) entry which is preliminary data.</text>
</comment>
<keyword evidence="2" id="KW-1185">Reference proteome</keyword>
<dbReference type="Proteomes" id="UP001054837">
    <property type="component" value="Unassembled WGS sequence"/>
</dbReference>
<name>A0AAV4V8H4_9ARAC</name>
<proteinExistence type="predicted"/>
<gene>
    <name evidence="1" type="ORF">CDAR_549541</name>
</gene>
<accession>A0AAV4V8H4</accession>
<dbReference type="EMBL" id="BPLQ01012571">
    <property type="protein sequence ID" value="GIY66260.1"/>
    <property type="molecule type" value="Genomic_DNA"/>
</dbReference>
<organism evidence="1 2">
    <name type="scientific">Caerostris darwini</name>
    <dbReference type="NCBI Taxonomy" id="1538125"/>
    <lineage>
        <taxon>Eukaryota</taxon>
        <taxon>Metazoa</taxon>
        <taxon>Ecdysozoa</taxon>
        <taxon>Arthropoda</taxon>
        <taxon>Chelicerata</taxon>
        <taxon>Arachnida</taxon>
        <taxon>Araneae</taxon>
        <taxon>Araneomorphae</taxon>
        <taxon>Entelegynae</taxon>
        <taxon>Araneoidea</taxon>
        <taxon>Araneidae</taxon>
        <taxon>Caerostris</taxon>
    </lineage>
</organism>
<dbReference type="AlphaFoldDB" id="A0AAV4V8H4"/>
<evidence type="ECO:0000313" key="2">
    <source>
        <dbReference type="Proteomes" id="UP001054837"/>
    </source>
</evidence>